<reference evidence="3" key="2">
    <citation type="submission" date="2000-03" db="EMBL/GenBank/DDBJ databases">
        <authorList>
            <person name="Rounsley S.D."/>
            <person name="Lin X."/>
            <person name="Kaul S."/>
            <person name="Shea T.P."/>
            <person name="Fujii C.Y."/>
            <person name="Mason T.M."/>
            <person name="Shen M."/>
            <person name="Ronning C.M."/>
            <person name="Fraser C.M."/>
            <person name="Somerville C.R."/>
            <person name="Venter J.C."/>
        </authorList>
    </citation>
    <scope>NUCLEOTIDE SEQUENCE</scope>
</reference>
<dbReference type="EMBL" id="AC004138">
    <property type="protein sequence ID" value="AAC32919.1"/>
    <property type="molecule type" value="Genomic_DNA"/>
</dbReference>
<dbReference type="PANTHER" id="PTHR31861:SF15">
    <property type="entry name" value="DUF577 DOMAIN-CONTAINING PROTEIN"/>
    <property type="match status" value="1"/>
</dbReference>
<feature type="coiled-coil region" evidence="1">
    <location>
        <begin position="135"/>
        <end position="167"/>
    </location>
</feature>
<feature type="region of interest" description="Disordered" evidence="2">
    <location>
        <begin position="175"/>
        <end position="246"/>
    </location>
</feature>
<evidence type="ECO:0000313" key="3">
    <source>
        <dbReference type="EMBL" id="AAC32919.1"/>
    </source>
</evidence>
<proteinExistence type="predicted"/>
<reference key="1">
    <citation type="journal article" date="1999" name="Nature">
        <title>Sequence and analysis of chromosome 2 of the plant Arabidopsis thaliana.</title>
        <authorList>
            <person name="Lin X."/>
            <person name="Kaul S."/>
            <person name="Rounsley S."/>
            <person name="Shea T.P."/>
            <person name="Benito M.I."/>
            <person name="Town C.D."/>
            <person name="Fujii C.Y."/>
            <person name="Mason T."/>
            <person name="Bowman C.L."/>
            <person name="Barnstead M."/>
            <person name="Feldblyum T.V."/>
            <person name="Buell C.R."/>
            <person name="Ketchum K.A."/>
            <person name="Lee J."/>
            <person name="Ronning C.M."/>
            <person name="Koo H.L."/>
            <person name="Moffat K.S."/>
            <person name="Cronin L.A."/>
            <person name="Shen M."/>
            <person name="Pai G."/>
            <person name="Van Aken S."/>
            <person name="Umayam L."/>
            <person name="Tallon L.J."/>
            <person name="Gill J.E."/>
            <person name="Adams M.D."/>
            <person name="Carrera A.J."/>
            <person name="Creasy T.H."/>
            <person name="Goodman H.M."/>
            <person name="Somerville C.R."/>
            <person name="Copenhaver G.P."/>
            <person name="Preuss D."/>
            <person name="Nierman W.C."/>
            <person name="White O."/>
            <person name="Eisen J.A."/>
            <person name="Salzberg S.L."/>
            <person name="Fraser C.M."/>
            <person name="Venter J.C."/>
        </authorList>
    </citation>
    <scope>NUCLEOTIDE SEQUENCE [LARGE SCALE GENOMIC DNA]</scope>
    <source>
        <strain>cv. Columbia</strain>
    </source>
</reference>
<sequence>MEMIVFAVRMMMVDIEVMKLSGKNTREILVSESHEEVAMIIDHLFKRQDSEEYKTSRALYDICVSCNPDQCHFVLASMNEIEGVVGTETKEIVRNAKMLITEPHDDLKNGREEFERATRLYCIERGGTFTTWTVRKDEEAAAREEQIKREDARKRDAESRLEVLRNVRGLAPLTGGREGVLEKRNDENDSVRGEGDDGGCGGYEAKKKKMSGKKSLKELKRERVEKERERALFMKQSQRAGGFSRR</sequence>
<name>O80615_ARATH</name>
<protein>
    <submittedName>
        <fullName evidence="3">Uncharacterized protein At2g03010</fullName>
    </submittedName>
</protein>
<feature type="compositionally biased region" description="Basic and acidic residues" evidence="2">
    <location>
        <begin position="179"/>
        <end position="195"/>
    </location>
</feature>
<organism evidence="3">
    <name type="scientific">Arabidopsis thaliana</name>
    <name type="common">Mouse-ear cress</name>
    <dbReference type="NCBI Taxonomy" id="3702"/>
    <lineage>
        <taxon>Eukaryota</taxon>
        <taxon>Viridiplantae</taxon>
        <taxon>Streptophyta</taxon>
        <taxon>Embryophyta</taxon>
        <taxon>Tracheophyta</taxon>
        <taxon>Spermatophyta</taxon>
        <taxon>Magnoliopsida</taxon>
        <taxon>eudicotyledons</taxon>
        <taxon>Gunneridae</taxon>
        <taxon>Pentapetalae</taxon>
        <taxon>rosids</taxon>
        <taxon>malvids</taxon>
        <taxon>Brassicales</taxon>
        <taxon>Brassicaceae</taxon>
        <taxon>Camelineae</taxon>
        <taxon>Arabidopsis</taxon>
    </lineage>
</organism>
<evidence type="ECO:0000256" key="2">
    <source>
        <dbReference type="SAM" id="MobiDB-lite"/>
    </source>
</evidence>
<keyword evidence="1" id="KW-0175">Coiled coil</keyword>
<dbReference type="PANTHER" id="PTHR31861">
    <property type="entry name" value="OS10G0507500 PROTEIN"/>
    <property type="match status" value="1"/>
</dbReference>
<dbReference type="PIR" id="C84443">
    <property type="entry name" value="C84443"/>
</dbReference>
<dbReference type="ExpressionAtlas" id="O80615">
    <property type="expression patterns" value="baseline and differential"/>
</dbReference>
<dbReference type="AlphaFoldDB" id="O80615"/>
<evidence type="ECO:0000256" key="1">
    <source>
        <dbReference type="SAM" id="Coils"/>
    </source>
</evidence>
<feature type="compositionally biased region" description="Basic and acidic residues" evidence="2">
    <location>
        <begin position="215"/>
        <end position="232"/>
    </location>
</feature>
<reference evidence="3" key="3">
    <citation type="submission" date="2002-02" db="EMBL/GenBank/DDBJ databases">
        <authorList>
            <person name="Town C.D."/>
            <person name="Kaul S."/>
        </authorList>
    </citation>
    <scope>NUCLEOTIDE SEQUENCE</scope>
</reference>
<accession>O80615</accession>